<evidence type="ECO:0000259" key="1">
    <source>
        <dbReference type="PROSITE" id="PS50222"/>
    </source>
</evidence>
<dbReference type="SMART" id="SM00054">
    <property type="entry name" value="EFh"/>
    <property type="match status" value="2"/>
</dbReference>
<evidence type="ECO:0000313" key="2">
    <source>
        <dbReference type="EMBL" id="MDN3243019.1"/>
    </source>
</evidence>
<dbReference type="InterPro" id="IPR018247">
    <property type="entry name" value="EF_Hand_1_Ca_BS"/>
</dbReference>
<keyword evidence="3" id="KW-1185">Reference proteome</keyword>
<dbReference type="SUPFAM" id="SSF47473">
    <property type="entry name" value="EF-hand"/>
    <property type="match status" value="1"/>
</dbReference>
<comment type="caution">
    <text evidence="2">The sequence shown here is derived from an EMBL/GenBank/DDBJ whole genome shotgun (WGS) entry which is preliminary data.</text>
</comment>
<dbReference type="PROSITE" id="PS00018">
    <property type="entry name" value="EF_HAND_1"/>
    <property type="match status" value="2"/>
</dbReference>
<dbReference type="EMBL" id="JAUEMJ010000011">
    <property type="protein sequence ID" value="MDN3243019.1"/>
    <property type="molecule type" value="Genomic_DNA"/>
</dbReference>
<accession>A0ABT7YXD4</accession>
<reference evidence="2" key="1">
    <citation type="submission" date="2023-06" db="EMBL/GenBank/DDBJ databases">
        <title>Gycomyces niveus sp.nov., a novel actinomycete isolated from soil in Shouguang.</title>
        <authorList>
            <person name="Yang X."/>
            <person name="Zhao J."/>
        </authorList>
    </citation>
    <scope>NUCLEOTIDE SEQUENCE</scope>
    <source>
        <strain evidence="2">NEAU C2</strain>
    </source>
</reference>
<dbReference type="CDD" id="cd00051">
    <property type="entry name" value="EFh"/>
    <property type="match status" value="1"/>
</dbReference>
<dbReference type="PROSITE" id="PS50222">
    <property type="entry name" value="EF_HAND_2"/>
    <property type="match status" value="2"/>
</dbReference>
<protein>
    <submittedName>
        <fullName evidence="2">EF-hand domain-containing protein</fullName>
    </submittedName>
</protein>
<feature type="domain" description="EF-hand" evidence="1">
    <location>
        <begin position="129"/>
        <end position="164"/>
    </location>
</feature>
<dbReference type="Proteomes" id="UP001171902">
    <property type="component" value="Unassembled WGS sequence"/>
</dbReference>
<feature type="domain" description="EF-hand" evidence="1">
    <location>
        <begin position="93"/>
        <end position="128"/>
    </location>
</feature>
<dbReference type="Pfam" id="PF13499">
    <property type="entry name" value="EF-hand_7"/>
    <property type="match status" value="1"/>
</dbReference>
<proteinExistence type="predicted"/>
<gene>
    <name evidence="2" type="ORF">QWI33_25080</name>
</gene>
<dbReference type="Gene3D" id="1.10.238.10">
    <property type="entry name" value="EF-hand"/>
    <property type="match status" value="1"/>
</dbReference>
<sequence length="182" mass="19675">MTAKIEYGFDHLDTTGDGRLGEHDHIQMGKRAATGLGHAPGSPEEGRIVAAYTAIWNDLHRPHLPAGQEDIDKATFVASSKTLAQDPDAADAVLGALARTYLSIADVDGSGDVSAEEFAVFLRSHFPGLNPNDIDKAFTYLDRDGSGRLSAEEFVAAVVEYWSSADINAPGNWWMGQPIYER</sequence>
<evidence type="ECO:0000313" key="3">
    <source>
        <dbReference type="Proteomes" id="UP001171902"/>
    </source>
</evidence>
<dbReference type="RefSeq" id="WP_289959579.1">
    <property type="nucleotide sequence ID" value="NZ_JAUEMJ010000011.1"/>
</dbReference>
<dbReference type="InterPro" id="IPR011992">
    <property type="entry name" value="EF-hand-dom_pair"/>
</dbReference>
<name>A0ABT7YXD4_9ACTN</name>
<dbReference type="InterPro" id="IPR002048">
    <property type="entry name" value="EF_hand_dom"/>
</dbReference>
<organism evidence="2 3">
    <name type="scientific">Glycomyces tritici</name>
    <dbReference type="NCBI Taxonomy" id="2665176"/>
    <lineage>
        <taxon>Bacteria</taxon>
        <taxon>Bacillati</taxon>
        <taxon>Actinomycetota</taxon>
        <taxon>Actinomycetes</taxon>
        <taxon>Glycomycetales</taxon>
        <taxon>Glycomycetaceae</taxon>
        <taxon>Glycomyces</taxon>
    </lineage>
</organism>